<dbReference type="AlphaFoldDB" id="A0A3A3GVV8"/>
<feature type="domain" description="ABC3 transporter permease C-terminal" evidence="8">
    <location>
        <begin position="271"/>
        <end position="383"/>
    </location>
</feature>
<sequence>MTWMQAWKMAWRSILSNKMRTLLTMLGIVIGVAAVIIMVSVGEGSAKQVQSQVASLGSNLISVTITGRGAVSSLTLEEALAFEDIDGVEAVSPFINGSVQAKAGTNNTNLQVEGITPEYEAVRDYHVESGRFILPIDVELYQRVAIIGADAAGTLFPQGNPLGQQLSLNGISFRIVGVMASKGSSLGGNNDNKIWVPLTRGERLLQSKGIRMVYVKFADTEKADSIMAELESRLSKKFRGSDNSYNVYNQADMLEALGSVTQTMTLLLAGIASISLLVGGIGIMNIMLVSVTERTREIGIRKSLGAKKRDIMQQFLLEAVTISSISGVLGIAAGLGGAYAGSKAMGIPFAVAPDMMWLSFTFSAAIGIVFGLFPANKAANLKPVDALRYD</sequence>
<dbReference type="RefSeq" id="WP_119796435.1">
    <property type="nucleotide sequence ID" value="NZ_QYZD01000045.1"/>
</dbReference>
<dbReference type="PANTHER" id="PTHR30572:SF4">
    <property type="entry name" value="ABC TRANSPORTER PERMEASE YTRF"/>
    <property type="match status" value="1"/>
</dbReference>
<keyword evidence="3 7" id="KW-0812">Transmembrane</keyword>
<comment type="subcellular location">
    <subcellularLocation>
        <location evidence="1">Cell membrane</location>
        <topology evidence="1">Multi-pass membrane protein</topology>
    </subcellularLocation>
</comment>
<dbReference type="GO" id="GO:0022857">
    <property type="term" value="F:transmembrane transporter activity"/>
    <property type="evidence" value="ECO:0007669"/>
    <property type="project" value="TreeGrafter"/>
</dbReference>
<evidence type="ECO:0000256" key="2">
    <source>
        <dbReference type="ARBA" id="ARBA00022475"/>
    </source>
</evidence>
<dbReference type="InterPro" id="IPR003838">
    <property type="entry name" value="ABC3_permease_C"/>
</dbReference>
<dbReference type="EMBL" id="QYZD01000045">
    <property type="protein sequence ID" value="RJG17838.1"/>
    <property type="molecule type" value="Genomic_DNA"/>
</dbReference>
<accession>A0A3A3GVV8</accession>
<dbReference type="InterPro" id="IPR050250">
    <property type="entry name" value="Macrolide_Exporter_MacB"/>
</dbReference>
<gene>
    <name evidence="10" type="ORF">DQX05_27275</name>
</gene>
<evidence type="ECO:0000313" key="11">
    <source>
        <dbReference type="Proteomes" id="UP000266177"/>
    </source>
</evidence>
<comment type="similarity">
    <text evidence="6">Belongs to the ABC-4 integral membrane protein family.</text>
</comment>
<evidence type="ECO:0000256" key="7">
    <source>
        <dbReference type="SAM" id="Phobius"/>
    </source>
</evidence>
<evidence type="ECO:0000256" key="1">
    <source>
        <dbReference type="ARBA" id="ARBA00004651"/>
    </source>
</evidence>
<dbReference type="Pfam" id="PF02687">
    <property type="entry name" value="FtsX"/>
    <property type="match status" value="1"/>
</dbReference>
<keyword evidence="2" id="KW-1003">Cell membrane</keyword>
<evidence type="ECO:0000256" key="3">
    <source>
        <dbReference type="ARBA" id="ARBA00022692"/>
    </source>
</evidence>
<organism evidence="10 11">
    <name type="scientific">Paenibacillus thiaminolyticus</name>
    <name type="common">Bacillus thiaminolyticus</name>
    <dbReference type="NCBI Taxonomy" id="49283"/>
    <lineage>
        <taxon>Bacteria</taxon>
        <taxon>Bacillati</taxon>
        <taxon>Bacillota</taxon>
        <taxon>Bacilli</taxon>
        <taxon>Bacillales</taxon>
        <taxon>Paenibacillaceae</taxon>
        <taxon>Paenibacillus</taxon>
    </lineage>
</organism>
<dbReference type="Pfam" id="PF12704">
    <property type="entry name" value="MacB_PCD"/>
    <property type="match status" value="1"/>
</dbReference>
<dbReference type="PANTHER" id="PTHR30572">
    <property type="entry name" value="MEMBRANE COMPONENT OF TRANSPORTER-RELATED"/>
    <property type="match status" value="1"/>
</dbReference>
<dbReference type="GO" id="GO:0005886">
    <property type="term" value="C:plasma membrane"/>
    <property type="evidence" value="ECO:0007669"/>
    <property type="project" value="UniProtKB-SubCell"/>
</dbReference>
<dbReference type="Proteomes" id="UP000266177">
    <property type="component" value="Unassembled WGS sequence"/>
</dbReference>
<evidence type="ECO:0000256" key="5">
    <source>
        <dbReference type="ARBA" id="ARBA00023136"/>
    </source>
</evidence>
<evidence type="ECO:0000259" key="9">
    <source>
        <dbReference type="Pfam" id="PF12704"/>
    </source>
</evidence>
<evidence type="ECO:0000256" key="4">
    <source>
        <dbReference type="ARBA" id="ARBA00022989"/>
    </source>
</evidence>
<proteinExistence type="inferred from homology"/>
<keyword evidence="4 7" id="KW-1133">Transmembrane helix</keyword>
<dbReference type="InterPro" id="IPR025857">
    <property type="entry name" value="MacB_PCD"/>
</dbReference>
<dbReference type="OrthoDB" id="9770036at2"/>
<feature type="domain" description="MacB-like periplasmic core" evidence="9">
    <location>
        <begin position="21"/>
        <end position="232"/>
    </location>
</feature>
<feature type="transmembrane region" description="Helical" evidence="7">
    <location>
        <begin position="266"/>
        <end position="291"/>
    </location>
</feature>
<reference evidence="10 11" key="1">
    <citation type="submission" date="2018-09" db="EMBL/GenBank/DDBJ databases">
        <title>Paenibacillus SK2017-BO5.</title>
        <authorList>
            <person name="Piskunova J.V."/>
            <person name="Dubiley S.A."/>
            <person name="Severinov K.V."/>
        </authorList>
    </citation>
    <scope>NUCLEOTIDE SEQUENCE [LARGE SCALE GENOMIC DNA]</scope>
    <source>
        <strain evidence="10 11">BO5</strain>
    </source>
</reference>
<feature type="transmembrane region" description="Helical" evidence="7">
    <location>
        <begin position="355"/>
        <end position="373"/>
    </location>
</feature>
<comment type="caution">
    <text evidence="10">The sequence shown here is derived from an EMBL/GenBank/DDBJ whole genome shotgun (WGS) entry which is preliminary data.</text>
</comment>
<evidence type="ECO:0000256" key="6">
    <source>
        <dbReference type="ARBA" id="ARBA00038076"/>
    </source>
</evidence>
<feature type="transmembrane region" description="Helical" evidence="7">
    <location>
        <begin position="315"/>
        <end position="335"/>
    </location>
</feature>
<evidence type="ECO:0000259" key="8">
    <source>
        <dbReference type="Pfam" id="PF02687"/>
    </source>
</evidence>
<protein>
    <submittedName>
        <fullName evidence="10">FtsX-like permease family protein</fullName>
    </submittedName>
</protein>
<name>A0A3A3GVV8_PANTH</name>
<keyword evidence="5 7" id="KW-0472">Membrane</keyword>
<evidence type="ECO:0000313" key="10">
    <source>
        <dbReference type="EMBL" id="RJG17838.1"/>
    </source>
</evidence>